<sequence>MRIEHGQLIQRPAVNKPSFFFTSSTGAFIWFQILHLHVLELIANRLPYNVGYCCSVSGSNFRSLTVSLLPQPSSSSHKTSKPQSARLTVDTGS</sequence>
<dbReference type="AlphaFoldDB" id="A0AAV4DM46"/>
<feature type="region of interest" description="Disordered" evidence="1">
    <location>
        <begin position="71"/>
        <end position="93"/>
    </location>
</feature>
<dbReference type="Proteomes" id="UP000735302">
    <property type="component" value="Unassembled WGS sequence"/>
</dbReference>
<reference evidence="2 3" key="1">
    <citation type="journal article" date="2021" name="Elife">
        <title>Chloroplast acquisition without the gene transfer in kleptoplastic sea slugs, Plakobranchus ocellatus.</title>
        <authorList>
            <person name="Maeda T."/>
            <person name="Takahashi S."/>
            <person name="Yoshida T."/>
            <person name="Shimamura S."/>
            <person name="Takaki Y."/>
            <person name="Nagai Y."/>
            <person name="Toyoda A."/>
            <person name="Suzuki Y."/>
            <person name="Arimoto A."/>
            <person name="Ishii H."/>
            <person name="Satoh N."/>
            <person name="Nishiyama T."/>
            <person name="Hasebe M."/>
            <person name="Maruyama T."/>
            <person name="Minagawa J."/>
            <person name="Obokata J."/>
            <person name="Shigenobu S."/>
        </authorList>
    </citation>
    <scope>NUCLEOTIDE SEQUENCE [LARGE SCALE GENOMIC DNA]</scope>
</reference>
<dbReference type="EMBL" id="BLXT01008059">
    <property type="protein sequence ID" value="GFO45373.1"/>
    <property type="molecule type" value="Genomic_DNA"/>
</dbReference>
<gene>
    <name evidence="2" type="ORF">PoB_007187800</name>
</gene>
<keyword evidence="3" id="KW-1185">Reference proteome</keyword>
<name>A0AAV4DM46_9GAST</name>
<protein>
    <submittedName>
        <fullName evidence="2">Uncharacterized protein</fullName>
    </submittedName>
</protein>
<comment type="caution">
    <text evidence="2">The sequence shown here is derived from an EMBL/GenBank/DDBJ whole genome shotgun (WGS) entry which is preliminary data.</text>
</comment>
<proteinExistence type="predicted"/>
<feature type="compositionally biased region" description="Low complexity" evidence="1">
    <location>
        <begin position="71"/>
        <end position="84"/>
    </location>
</feature>
<evidence type="ECO:0000313" key="2">
    <source>
        <dbReference type="EMBL" id="GFO45373.1"/>
    </source>
</evidence>
<evidence type="ECO:0000313" key="3">
    <source>
        <dbReference type="Proteomes" id="UP000735302"/>
    </source>
</evidence>
<evidence type="ECO:0000256" key="1">
    <source>
        <dbReference type="SAM" id="MobiDB-lite"/>
    </source>
</evidence>
<organism evidence="2 3">
    <name type="scientific">Plakobranchus ocellatus</name>
    <dbReference type="NCBI Taxonomy" id="259542"/>
    <lineage>
        <taxon>Eukaryota</taxon>
        <taxon>Metazoa</taxon>
        <taxon>Spiralia</taxon>
        <taxon>Lophotrochozoa</taxon>
        <taxon>Mollusca</taxon>
        <taxon>Gastropoda</taxon>
        <taxon>Heterobranchia</taxon>
        <taxon>Euthyneura</taxon>
        <taxon>Panpulmonata</taxon>
        <taxon>Sacoglossa</taxon>
        <taxon>Placobranchoidea</taxon>
        <taxon>Plakobranchidae</taxon>
        <taxon>Plakobranchus</taxon>
    </lineage>
</organism>
<accession>A0AAV4DM46</accession>